<protein>
    <submittedName>
        <fullName evidence="2">Uncharacterized protein</fullName>
    </submittedName>
</protein>
<feature type="region of interest" description="Disordered" evidence="1">
    <location>
        <begin position="1"/>
        <end position="20"/>
    </location>
</feature>
<dbReference type="EMBL" id="ACCL02000009">
    <property type="protein sequence ID" value="EET60731.1"/>
    <property type="molecule type" value="Genomic_DNA"/>
</dbReference>
<accession>C6LEZ2</accession>
<keyword evidence="3" id="KW-1185">Reference proteome</keyword>
<proteinExistence type="predicted"/>
<gene>
    <name evidence="2" type="ORF">BRYFOR_07193</name>
</gene>
<organism evidence="2 3">
    <name type="scientific">Marvinbryantia formatexigens DSM 14469</name>
    <dbReference type="NCBI Taxonomy" id="478749"/>
    <lineage>
        <taxon>Bacteria</taxon>
        <taxon>Bacillati</taxon>
        <taxon>Bacillota</taxon>
        <taxon>Clostridia</taxon>
        <taxon>Lachnospirales</taxon>
        <taxon>Lachnospiraceae</taxon>
        <taxon>Marvinbryantia</taxon>
    </lineage>
</organism>
<reference evidence="2" key="1">
    <citation type="submission" date="2009-07" db="EMBL/GenBank/DDBJ databases">
        <authorList>
            <person name="Weinstock G."/>
            <person name="Sodergren E."/>
            <person name="Clifton S."/>
            <person name="Fulton L."/>
            <person name="Fulton B."/>
            <person name="Courtney L."/>
            <person name="Fronick C."/>
            <person name="Harrison M."/>
            <person name="Strong C."/>
            <person name="Farmer C."/>
            <person name="Delahaunty K."/>
            <person name="Markovic C."/>
            <person name="Hall O."/>
            <person name="Minx P."/>
            <person name="Tomlinson C."/>
            <person name="Mitreva M."/>
            <person name="Nelson J."/>
            <person name="Hou S."/>
            <person name="Wollam A."/>
            <person name="Pepin K.H."/>
            <person name="Johnson M."/>
            <person name="Bhonagiri V."/>
            <person name="Nash W.E."/>
            <person name="Warren W."/>
            <person name="Chinwalla A."/>
            <person name="Mardis E.R."/>
            <person name="Wilson R.K."/>
        </authorList>
    </citation>
    <scope>NUCLEOTIDE SEQUENCE [LARGE SCALE GENOMIC DNA]</scope>
    <source>
        <strain evidence="2">DSM 14469</strain>
    </source>
</reference>
<comment type="caution">
    <text evidence="2">The sequence shown here is derived from an EMBL/GenBank/DDBJ whole genome shotgun (WGS) entry which is preliminary data.</text>
</comment>
<evidence type="ECO:0000256" key="1">
    <source>
        <dbReference type="SAM" id="MobiDB-lite"/>
    </source>
</evidence>
<evidence type="ECO:0000313" key="2">
    <source>
        <dbReference type="EMBL" id="EET60731.1"/>
    </source>
</evidence>
<sequence>MKDADGIAAGPPSGDADMENRIKRMRNACRREMRSGGHYFCRFAAARSGGCKSFTNYIFF</sequence>
<evidence type="ECO:0000313" key="3">
    <source>
        <dbReference type="Proteomes" id="UP000005561"/>
    </source>
</evidence>
<dbReference type="Proteomes" id="UP000005561">
    <property type="component" value="Unassembled WGS sequence"/>
</dbReference>
<name>C6LEZ2_9FIRM</name>
<dbReference type="AlphaFoldDB" id="C6LEZ2"/>